<dbReference type="GO" id="GO:0005886">
    <property type="term" value="C:plasma membrane"/>
    <property type="evidence" value="ECO:0007669"/>
    <property type="project" value="UniProtKB-SubCell"/>
</dbReference>
<comment type="function">
    <text evidence="1">Could be involved in insertion of integral membrane proteins into the membrane.</text>
</comment>
<accession>A0A2H1HIM6</accession>
<dbReference type="SMART" id="SM01234">
    <property type="entry name" value="Haemolytic"/>
    <property type="match status" value="1"/>
</dbReference>
<gene>
    <name evidence="2" type="ORF">BC102111_00022</name>
</gene>
<dbReference type="AlphaFoldDB" id="A0A2H1HIM6"/>
<dbReference type="PANTHER" id="PTHR33383">
    <property type="entry name" value="MEMBRANE PROTEIN INSERTION EFFICIENCY FACTOR-RELATED"/>
    <property type="match status" value="1"/>
</dbReference>
<dbReference type="HAMAP" id="MF_00386">
    <property type="entry name" value="UPF0161_YidD"/>
    <property type="match status" value="1"/>
</dbReference>
<comment type="similarity">
    <text evidence="1">Belongs to the UPF0161 family.</text>
</comment>
<keyword evidence="1" id="KW-1003">Cell membrane</keyword>
<keyword evidence="1" id="KW-0472">Membrane</keyword>
<comment type="subcellular location">
    <subcellularLocation>
        <location evidence="1">Cell membrane</location>
        <topology evidence="1">Peripheral membrane protein</topology>
        <orientation evidence="1">Cytoplasmic side</orientation>
    </subcellularLocation>
</comment>
<dbReference type="Pfam" id="PF01809">
    <property type="entry name" value="YidD"/>
    <property type="match status" value="1"/>
</dbReference>
<dbReference type="RefSeq" id="WP_223289831.1">
    <property type="nucleotide sequence ID" value="NZ_FXZC01000001.1"/>
</dbReference>
<dbReference type="EMBL" id="FXZC01000001">
    <property type="protein sequence ID" value="SMX62779.1"/>
    <property type="molecule type" value="Genomic_DNA"/>
</dbReference>
<dbReference type="Proteomes" id="UP000234333">
    <property type="component" value="Unassembled WGS sequence"/>
</dbReference>
<evidence type="ECO:0000256" key="1">
    <source>
        <dbReference type="HAMAP-Rule" id="MF_00386"/>
    </source>
</evidence>
<evidence type="ECO:0000313" key="3">
    <source>
        <dbReference type="Proteomes" id="UP000234333"/>
    </source>
</evidence>
<evidence type="ECO:0000313" key="2">
    <source>
        <dbReference type="EMBL" id="SMX62779.1"/>
    </source>
</evidence>
<dbReference type="PANTHER" id="PTHR33383:SF1">
    <property type="entry name" value="MEMBRANE PROTEIN INSERTION EFFICIENCY FACTOR-RELATED"/>
    <property type="match status" value="1"/>
</dbReference>
<protein>
    <recommendedName>
        <fullName evidence="1">Putative membrane protein insertion efficiency factor</fullName>
    </recommendedName>
</protein>
<proteinExistence type="inferred from homology"/>
<organism evidence="2 3">
    <name type="scientific">Brevibacterium casei CIP 102111</name>
    <dbReference type="NCBI Taxonomy" id="1255625"/>
    <lineage>
        <taxon>Bacteria</taxon>
        <taxon>Bacillati</taxon>
        <taxon>Actinomycetota</taxon>
        <taxon>Actinomycetes</taxon>
        <taxon>Micrococcales</taxon>
        <taxon>Brevibacteriaceae</taxon>
        <taxon>Brevibacterium</taxon>
    </lineage>
</organism>
<name>A0A2H1HIM6_9MICO</name>
<dbReference type="NCBIfam" id="TIGR00278">
    <property type="entry name" value="membrane protein insertion efficiency factor YidD"/>
    <property type="match status" value="1"/>
</dbReference>
<dbReference type="GeneID" id="99774553"/>
<sequence>MDAEHDLRHESEVPERPAGFWPGLWWFVRIAPRMPFVWFIRAYRVVVSPLYGQVCRYYPSCSMYGLEAFEIHGVLKGMVLTGWRVLRCNPFSHGGVDHVPGSAREARSQMLHDADAGMRGERP</sequence>
<dbReference type="InterPro" id="IPR002696">
    <property type="entry name" value="Membr_insert_effic_factor_YidD"/>
</dbReference>
<reference evidence="3" key="1">
    <citation type="submission" date="2017-03" db="EMBL/GenBank/DDBJ databases">
        <authorList>
            <person name="Monnet C."/>
        </authorList>
    </citation>
    <scope>NUCLEOTIDE SEQUENCE [LARGE SCALE GENOMIC DNA]</scope>
    <source>
        <strain evidence="3">CIP 102111</strain>
    </source>
</reference>